<keyword evidence="7" id="KW-1185">Reference proteome</keyword>
<dbReference type="EMBL" id="JACHGJ010000007">
    <property type="protein sequence ID" value="MBB6481613.1"/>
    <property type="molecule type" value="Genomic_DNA"/>
</dbReference>
<protein>
    <submittedName>
        <fullName evidence="6">Alpha-glucosidase</fullName>
        <ecNumber evidence="6">3.2.1.20</ecNumber>
    </submittedName>
</protein>
<dbReference type="PANTHER" id="PTHR22762">
    <property type="entry name" value="ALPHA-GLUCOSIDASE"/>
    <property type="match status" value="1"/>
</dbReference>
<feature type="domain" description="Glycoside hydrolase family 31 N-terminal" evidence="4">
    <location>
        <begin position="64"/>
        <end position="176"/>
    </location>
</feature>
<dbReference type="SUPFAM" id="SSF51445">
    <property type="entry name" value="(Trans)glycosidases"/>
    <property type="match status" value="1"/>
</dbReference>
<dbReference type="SUPFAM" id="SSF74650">
    <property type="entry name" value="Galactose mutarotase-like"/>
    <property type="match status" value="1"/>
</dbReference>
<dbReference type="InterPro" id="IPR017853">
    <property type="entry name" value="GH"/>
</dbReference>
<dbReference type="AlphaFoldDB" id="A0A841RCE0"/>
<dbReference type="CDD" id="cd14752">
    <property type="entry name" value="GH31_N"/>
    <property type="match status" value="1"/>
</dbReference>
<evidence type="ECO:0000259" key="5">
    <source>
        <dbReference type="Pfam" id="PF21365"/>
    </source>
</evidence>
<dbReference type="InterPro" id="IPR025887">
    <property type="entry name" value="Glyco_hydro_31_N_dom"/>
</dbReference>
<dbReference type="InterPro" id="IPR000322">
    <property type="entry name" value="Glyco_hydro_31_TIM"/>
</dbReference>
<dbReference type="Gene3D" id="2.60.40.1180">
    <property type="entry name" value="Golgi alpha-mannosidase II"/>
    <property type="match status" value="2"/>
</dbReference>
<comment type="similarity">
    <text evidence="1 2">Belongs to the glycosyl hydrolase 31 family.</text>
</comment>
<dbReference type="EC" id="3.2.1.20" evidence="6"/>
<feature type="domain" description="Glycosyl hydrolase family 31 C-terminal" evidence="5">
    <location>
        <begin position="559"/>
        <end position="648"/>
    </location>
</feature>
<dbReference type="InterPro" id="IPR013780">
    <property type="entry name" value="Glyco_hydro_b"/>
</dbReference>
<name>A0A841RCE0_9SPIO</name>
<dbReference type="InterPro" id="IPR011013">
    <property type="entry name" value="Gal_mutarotase_sf_dom"/>
</dbReference>
<evidence type="ECO:0000313" key="7">
    <source>
        <dbReference type="Proteomes" id="UP000587760"/>
    </source>
</evidence>
<proteinExistence type="inferred from homology"/>
<organism evidence="6 7">
    <name type="scientific">Spirochaeta isovalerica</name>
    <dbReference type="NCBI Taxonomy" id="150"/>
    <lineage>
        <taxon>Bacteria</taxon>
        <taxon>Pseudomonadati</taxon>
        <taxon>Spirochaetota</taxon>
        <taxon>Spirochaetia</taxon>
        <taxon>Spirochaetales</taxon>
        <taxon>Spirochaetaceae</taxon>
        <taxon>Spirochaeta</taxon>
    </lineage>
</organism>
<evidence type="ECO:0000259" key="3">
    <source>
        <dbReference type="Pfam" id="PF01055"/>
    </source>
</evidence>
<accession>A0A841RCE0</accession>
<reference evidence="6 7" key="1">
    <citation type="submission" date="2020-08" db="EMBL/GenBank/DDBJ databases">
        <title>Genomic Encyclopedia of Type Strains, Phase IV (KMG-IV): sequencing the most valuable type-strain genomes for metagenomic binning, comparative biology and taxonomic classification.</title>
        <authorList>
            <person name="Goeker M."/>
        </authorList>
    </citation>
    <scope>NUCLEOTIDE SEQUENCE [LARGE SCALE GENOMIC DNA]</scope>
    <source>
        <strain evidence="6 7">DSM 2461</strain>
    </source>
</reference>
<dbReference type="RefSeq" id="WP_184747852.1">
    <property type="nucleotide sequence ID" value="NZ_JACHGJ010000007.1"/>
</dbReference>
<dbReference type="Proteomes" id="UP000587760">
    <property type="component" value="Unassembled WGS sequence"/>
</dbReference>
<dbReference type="GO" id="GO:0030246">
    <property type="term" value="F:carbohydrate binding"/>
    <property type="evidence" value="ECO:0007669"/>
    <property type="project" value="InterPro"/>
</dbReference>
<evidence type="ECO:0000256" key="1">
    <source>
        <dbReference type="ARBA" id="ARBA00007806"/>
    </source>
</evidence>
<dbReference type="Pfam" id="PF21365">
    <property type="entry name" value="Glyco_hydro_31_3rd"/>
    <property type="match status" value="1"/>
</dbReference>
<dbReference type="SUPFAM" id="SSF51011">
    <property type="entry name" value="Glycosyl hydrolase domain"/>
    <property type="match status" value="1"/>
</dbReference>
<dbReference type="Gene3D" id="3.20.20.80">
    <property type="entry name" value="Glycosidases"/>
    <property type="match status" value="1"/>
</dbReference>
<evidence type="ECO:0000256" key="2">
    <source>
        <dbReference type="RuleBase" id="RU361185"/>
    </source>
</evidence>
<gene>
    <name evidence="6" type="ORF">HNR50_003293</name>
</gene>
<sequence length="773" mass="88820">MYFHKIDNPMNFRFPGLEGGFFHIGEVGEGVFSLSVEESRWSETGSYAPFFEDSLGAGDNRTTLVEKNGEIEFSYDGQTLLRSKPQEGFGVCGKKWLFAFDYSDDLHFYGMGEKSNGFEKSGIKTKFWNTDVWSDFPVSEVIYNFTDPMYLSVPYLLVKNGDNWFGILVDNPYPVFMATGAEEMIAKQNQSDTTKDFYIGSTDGKPHIYFIAGKNPGDVTGKLQRLCGTTERPPLWSLGYHQCRWGYKSYEDLKELDGKFTEHQIPCDGLWLDIDYMTGYRVFTWNEEHFSNVRKDIARLNESGRQVVPILDPGVKRDPQYPVYLDGKEKNIFCLNSEGLEYTGFVWPGETMFPDFSMEEGRQWWAEQVARFASEGIKGVWIDMNDPSTGSSEISEMKFRRGERDHDWFHNQYALGMQDATYRGLRKTNPESRPFIMSRSGFTGTSRWSAIWTGDNYSNYHNLQQNIETALNLSISSIPFIGSDVPGFGGDATEELMISWHKAAFLSPILRNHSLKDTRNQEPWAFDDKVLDIVRYYIRQRYKLLPYLYNLFIDQETSGQPLLRPLYYHAGNEEMESLLYIGDQFYIGPSIMQAPVVKEGEKGRDLYLPSGRWFDVQSGSWREGGEILSFSDSSDEKTPLYIRDGAVLPMQPGERTDNNSDLSVVEFHIFADRQSGHIEYDYTYDRGDGYGYREGEQSRFTVKGEASDDTLELELIPQESGYKACRMEFVLYSPFSRVLLTNEGGVKVLEMKKHEWMFAASAQKCWKSEPVQL</sequence>
<keyword evidence="2 6" id="KW-0326">Glycosidase</keyword>
<evidence type="ECO:0000313" key="6">
    <source>
        <dbReference type="EMBL" id="MBB6481613.1"/>
    </source>
</evidence>
<evidence type="ECO:0000259" key="4">
    <source>
        <dbReference type="Pfam" id="PF13802"/>
    </source>
</evidence>
<dbReference type="InterPro" id="IPR048395">
    <property type="entry name" value="Glyco_hydro_31_C"/>
</dbReference>
<dbReference type="Gene3D" id="2.60.40.1760">
    <property type="entry name" value="glycosyl hydrolase (family 31)"/>
    <property type="match status" value="1"/>
</dbReference>
<dbReference type="Pfam" id="PF01055">
    <property type="entry name" value="Glyco_hydro_31_2nd"/>
    <property type="match status" value="1"/>
</dbReference>
<dbReference type="Pfam" id="PF13802">
    <property type="entry name" value="Gal_mutarotas_2"/>
    <property type="match status" value="1"/>
</dbReference>
<feature type="domain" description="Glycoside hydrolase family 31 TIM barrel" evidence="3">
    <location>
        <begin position="232"/>
        <end position="551"/>
    </location>
</feature>
<dbReference type="GO" id="GO:0004558">
    <property type="term" value="F:alpha-1,4-glucosidase activity"/>
    <property type="evidence" value="ECO:0007669"/>
    <property type="project" value="UniProtKB-EC"/>
</dbReference>
<comment type="caution">
    <text evidence="6">The sequence shown here is derived from an EMBL/GenBank/DDBJ whole genome shotgun (WGS) entry which is preliminary data.</text>
</comment>
<dbReference type="PANTHER" id="PTHR22762:SF120">
    <property type="entry name" value="HETEROGLYCAN GLUCOSIDASE 1"/>
    <property type="match status" value="1"/>
</dbReference>
<keyword evidence="2 6" id="KW-0378">Hydrolase</keyword>
<dbReference type="GO" id="GO:0005975">
    <property type="term" value="P:carbohydrate metabolic process"/>
    <property type="evidence" value="ECO:0007669"/>
    <property type="project" value="InterPro"/>
</dbReference>